<dbReference type="PROSITE" id="PS51318">
    <property type="entry name" value="TAT"/>
    <property type="match status" value="1"/>
</dbReference>
<evidence type="ECO:0000259" key="4">
    <source>
        <dbReference type="Pfam" id="PF00728"/>
    </source>
</evidence>
<dbReference type="PANTHER" id="PTHR43678:SF1">
    <property type="entry name" value="BETA-N-ACETYLHEXOSAMINIDASE"/>
    <property type="match status" value="1"/>
</dbReference>
<comment type="similarity">
    <text evidence="1">Belongs to the glycosyl hydrolase 20 family.</text>
</comment>
<dbReference type="SUPFAM" id="SSF51445">
    <property type="entry name" value="(Trans)glycosidases"/>
    <property type="match status" value="1"/>
</dbReference>
<feature type="domain" description="Beta-hexosaminidase bacterial type N-terminal" evidence="5">
    <location>
        <begin position="57"/>
        <end position="192"/>
    </location>
</feature>
<dbReference type="Gene3D" id="3.20.20.80">
    <property type="entry name" value="Glycosidases"/>
    <property type="match status" value="1"/>
</dbReference>
<dbReference type="InterPro" id="IPR015883">
    <property type="entry name" value="Glyco_hydro_20_cat"/>
</dbReference>
<evidence type="ECO:0000256" key="1">
    <source>
        <dbReference type="ARBA" id="ARBA00006285"/>
    </source>
</evidence>
<name>A0ABT6SEX5_9ACTN</name>
<keyword evidence="2" id="KW-0378">Hydrolase</keyword>
<accession>A0ABT6SEX5</accession>
<dbReference type="InterPro" id="IPR006311">
    <property type="entry name" value="TAT_signal"/>
</dbReference>
<dbReference type="InterPro" id="IPR052764">
    <property type="entry name" value="GH20_Enzymes"/>
</dbReference>
<dbReference type="Gene3D" id="3.30.379.10">
    <property type="entry name" value="Chitobiase/beta-hexosaminidase domain 2-like"/>
    <property type="match status" value="1"/>
</dbReference>
<dbReference type="RefSeq" id="WP_282544411.1">
    <property type="nucleotide sequence ID" value="NZ_JASCIQ010000023.1"/>
</dbReference>
<feature type="domain" description="Glycoside hydrolase family 20 catalytic" evidence="4">
    <location>
        <begin position="195"/>
        <end position="358"/>
    </location>
</feature>
<evidence type="ECO:0000256" key="3">
    <source>
        <dbReference type="ARBA" id="ARBA00023295"/>
    </source>
</evidence>
<dbReference type="InterPro" id="IPR029018">
    <property type="entry name" value="Hex-like_dom2"/>
</dbReference>
<dbReference type="PRINTS" id="PR00738">
    <property type="entry name" value="GLHYDRLASE20"/>
</dbReference>
<dbReference type="InterPro" id="IPR017853">
    <property type="entry name" value="GH"/>
</dbReference>
<gene>
    <name evidence="6" type="ORF">QIS96_22050</name>
</gene>
<dbReference type="Pfam" id="PF00728">
    <property type="entry name" value="Glyco_hydro_20"/>
    <property type="match status" value="1"/>
</dbReference>
<dbReference type="InterPro" id="IPR025705">
    <property type="entry name" value="Beta_hexosaminidase_sua/sub"/>
</dbReference>
<dbReference type="Pfam" id="PF02838">
    <property type="entry name" value="Glyco_hydro_20b"/>
    <property type="match status" value="1"/>
</dbReference>
<evidence type="ECO:0000313" key="6">
    <source>
        <dbReference type="EMBL" id="MDI3406479.1"/>
    </source>
</evidence>
<evidence type="ECO:0000259" key="5">
    <source>
        <dbReference type="Pfam" id="PF02838"/>
    </source>
</evidence>
<sequence>MSEDNKHRLTRRHLTAAALAAAATGLVGLPGRAAATPLAGPLATAPHPAGAAASGAPFVVPALREWAGGEGEFRLSGAGRITVPAGSDRLLRLARKVTAEIAELTGVRLRTPGFSDSAPHDGEIHIRVDSADSHPAGGERYRTEGSRIVVGPAHVIITAPAYAGAFYATRSLLQILVGEGRRALPAGTAVDWPGYARRGFMLDVGRRWFEPSFVRDYVRYMSWFKYNTFQIHLNDNEITAPDGDWSKAYSAFRLASDAPELAGLAAEDGVYTRPMWDELEDVAADHCVQVIPEIDAPAHARAFIEFKPELGLHGGNSDHLDLTKPGTTEFMKSLYDEFVPWFRSPIVHFGADEYPKEYAEQYRTYFNTIAAHLRSLGARPMAWGSMKWMTGTAEGYDRDVLLNMWSEDWYTPTMALEDGYHYVNTDDTNLYIVPLADYYHGRTGLDGAWLYQNWEPNVSRTERVEPMAPGLEGAMSAVWNDLVHADYDGEVVHGLVEPTFGLLAQKMWRGVQPGQTYEEFMAGVRRLGVGPGAEHLTSTLDSPPPR</sequence>
<reference evidence="6 7" key="1">
    <citation type="submission" date="2023-05" db="EMBL/GenBank/DDBJ databases">
        <title>Draft genome sequence of Streptomyces sp. B-S-A6 isolated from a cave soil in Thailand.</title>
        <authorList>
            <person name="Chamroensaksri N."/>
            <person name="Muangham S."/>
        </authorList>
    </citation>
    <scope>NUCLEOTIDE SEQUENCE [LARGE SCALE GENOMIC DNA]</scope>
    <source>
        <strain evidence="6 7">B-S-A6</strain>
    </source>
</reference>
<organism evidence="6 7">
    <name type="scientific">Streptomyces cavernicola</name>
    <dbReference type="NCBI Taxonomy" id="3043613"/>
    <lineage>
        <taxon>Bacteria</taxon>
        <taxon>Bacillati</taxon>
        <taxon>Actinomycetota</taxon>
        <taxon>Actinomycetes</taxon>
        <taxon>Kitasatosporales</taxon>
        <taxon>Streptomycetaceae</taxon>
        <taxon>Streptomyces</taxon>
    </lineage>
</organism>
<dbReference type="InterPro" id="IPR015882">
    <property type="entry name" value="HEX_bac_N"/>
</dbReference>
<keyword evidence="3" id="KW-0326">Glycosidase</keyword>
<dbReference type="CDD" id="cd06564">
    <property type="entry name" value="GH20_DspB_LnbB-like"/>
    <property type="match status" value="1"/>
</dbReference>
<dbReference type="SUPFAM" id="SSF55545">
    <property type="entry name" value="beta-N-acetylhexosaminidase-like domain"/>
    <property type="match status" value="1"/>
</dbReference>
<comment type="caution">
    <text evidence="6">The sequence shown here is derived from an EMBL/GenBank/DDBJ whole genome shotgun (WGS) entry which is preliminary data.</text>
</comment>
<proteinExistence type="inferred from homology"/>
<evidence type="ECO:0000256" key="2">
    <source>
        <dbReference type="ARBA" id="ARBA00022801"/>
    </source>
</evidence>
<protein>
    <submittedName>
        <fullName evidence="6">Family 20 glycosylhydrolase</fullName>
    </submittedName>
</protein>
<dbReference type="EMBL" id="JASCIQ010000023">
    <property type="protein sequence ID" value="MDI3406479.1"/>
    <property type="molecule type" value="Genomic_DNA"/>
</dbReference>
<dbReference type="Proteomes" id="UP001223978">
    <property type="component" value="Unassembled WGS sequence"/>
</dbReference>
<dbReference type="PANTHER" id="PTHR43678">
    <property type="entry name" value="PUTATIVE (AFU_ORTHOLOGUE AFUA_2G00640)-RELATED"/>
    <property type="match status" value="1"/>
</dbReference>
<evidence type="ECO:0000313" key="7">
    <source>
        <dbReference type="Proteomes" id="UP001223978"/>
    </source>
</evidence>
<keyword evidence="7" id="KW-1185">Reference proteome</keyword>